<evidence type="ECO:0000256" key="3">
    <source>
        <dbReference type="ARBA" id="ARBA00023082"/>
    </source>
</evidence>
<evidence type="ECO:0000313" key="8">
    <source>
        <dbReference type="EMBL" id="MDQ2069007.1"/>
    </source>
</evidence>
<dbReference type="SUPFAM" id="SSF88659">
    <property type="entry name" value="Sigma3 and sigma4 domains of RNA polymerase sigma factors"/>
    <property type="match status" value="1"/>
</dbReference>
<dbReference type="PANTHER" id="PTHR43133:SF8">
    <property type="entry name" value="RNA POLYMERASE SIGMA FACTOR HI_1459-RELATED"/>
    <property type="match status" value="1"/>
</dbReference>
<dbReference type="Gene3D" id="1.10.1740.10">
    <property type="match status" value="1"/>
</dbReference>
<feature type="domain" description="RNA polymerase sigma factor 70 region 4 type 2" evidence="7">
    <location>
        <begin position="128"/>
        <end position="180"/>
    </location>
</feature>
<keyword evidence="9" id="KW-1185">Reference proteome</keyword>
<comment type="similarity">
    <text evidence="1">Belongs to the sigma-70 factor family. ECF subfamily.</text>
</comment>
<evidence type="ECO:0000313" key="9">
    <source>
        <dbReference type="Proteomes" id="UP001239019"/>
    </source>
</evidence>
<accession>A0ABU0W4R5</accession>
<keyword evidence="4" id="KW-0238">DNA-binding</keyword>
<dbReference type="InterPro" id="IPR013249">
    <property type="entry name" value="RNA_pol_sigma70_r4_t2"/>
</dbReference>
<keyword evidence="2" id="KW-0805">Transcription regulation</keyword>
<evidence type="ECO:0000256" key="2">
    <source>
        <dbReference type="ARBA" id="ARBA00023015"/>
    </source>
</evidence>
<evidence type="ECO:0000256" key="1">
    <source>
        <dbReference type="ARBA" id="ARBA00010641"/>
    </source>
</evidence>
<evidence type="ECO:0000259" key="7">
    <source>
        <dbReference type="Pfam" id="PF08281"/>
    </source>
</evidence>
<dbReference type="Gene3D" id="1.10.10.10">
    <property type="entry name" value="Winged helix-like DNA-binding domain superfamily/Winged helix DNA-binding domain"/>
    <property type="match status" value="1"/>
</dbReference>
<evidence type="ECO:0000256" key="4">
    <source>
        <dbReference type="ARBA" id="ARBA00023125"/>
    </source>
</evidence>
<keyword evidence="5" id="KW-0804">Transcription</keyword>
<dbReference type="InterPro" id="IPR013325">
    <property type="entry name" value="RNA_pol_sigma_r2"/>
</dbReference>
<dbReference type="RefSeq" id="WP_306727502.1">
    <property type="nucleotide sequence ID" value="NZ_JAVDDT010000002.1"/>
</dbReference>
<dbReference type="InterPro" id="IPR013324">
    <property type="entry name" value="RNA_pol_sigma_r3/r4-like"/>
</dbReference>
<organism evidence="8 9">
    <name type="scientific">Natronospira bacteriovora</name>
    <dbReference type="NCBI Taxonomy" id="3069753"/>
    <lineage>
        <taxon>Bacteria</taxon>
        <taxon>Pseudomonadati</taxon>
        <taxon>Pseudomonadota</taxon>
        <taxon>Gammaproteobacteria</taxon>
        <taxon>Natronospirales</taxon>
        <taxon>Natronospiraceae</taxon>
        <taxon>Natronospira</taxon>
    </lineage>
</organism>
<dbReference type="SUPFAM" id="SSF88946">
    <property type="entry name" value="Sigma2 domain of RNA polymerase sigma factors"/>
    <property type="match status" value="1"/>
</dbReference>
<feature type="domain" description="RNA polymerase sigma-70 region 2" evidence="6">
    <location>
        <begin position="28"/>
        <end position="95"/>
    </location>
</feature>
<dbReference type="InterPro" id="IPR039425">
    <property type="entry name" value="RNA_pol_sigma-70-like"/>
</dbReference>
<sequence length="206" mass="23854">MFSEGENSDDEVLLEAARQGCRAAFGRLLDQHQRALYAFVLRTEGNDRELAADIVQDTFEIACRRLHRFRGQSRFRTWLLGIAVNRIRSWRRRQRLRALLQWQDLEDLSPSSPAPSPVAAAQQDSQRVMIERAFSSLSRMQREALYMREFEALSHEEIGRVLGLKINTVKSRIHSARQAMLRELGNMKSQLISADECSEERRHETA</sequence>
<dbReference type="InterPro" id="IPR007627">
    <property type="entry name" value="RNA_pol_sigma70_r2"/>
</dbReference>
<dbReference type="InterPro" id="IPR014284">
    <property type="entry name" value="RNA_pol_sigma-70_dom"/>
</dbReference>
<evidence type="ECO:0000259" key="6">
    <source>
        <dbReference type="Pfam" id="PF04542"/>
    </source>
</evidence>
<dbReference type="InterPro" id="IPR036388">
    <property type="entry name" value="WH-like_DNA-bd_sf"/>
</dbReference>
<evidence type="ECO:0000256" key="5">
    <source>
        <dbReference type="ARBA" id="ARBA00023163"/>
    </source>
</evidence>
<keyword evidence="3" id="KW-0731">Sigma factor</keyword>
<dbReference type="Proteomes" id="UP001239019">
    <property type="component" value="Unassembled WGS sequence"/>
</dbReference>
<proteinExistence type="inferred from homology"/>
<name>A0ABU0W4R5_9GAMM</name>
<comment type="caution">
    <text evidence="8">The sequence shown here is derived from an EMBL/GenBank/DDBJ whole genome shotgun (WGS) entry which is preliminary data.</text>
</comment>
<protein>
    <submittedName>
        <fullName evidence="8">Sigma-70 family RNA polymerase sigma factor</fullName>
    </submittedName>
</protein>
<dbReference type="Pfam" id="PF04542">
    <property type="entry name" value="Sigma70_r2"/>
    <property type="match status" value="1"/>
</dbReference>
<gene>
    <name evidence="8" type="ORF">RBH19_03875</name>
</gene>
<dbReference type="CDD" id="cd06171">
    <property type="entry name" value="Sigma70_r4"/>
    <property type="match status" value="1"/>
</dbReference>
<reference evidence="8 9" key="1">
    <citation type="submission" date="2023-08" db="EMBL/GenBank/DDBJ databases">
        <title>Whole-genome sequencing of halo(alkali)philic microorganisms from hypersaline lakes.</title>
        <authorList>
            <person name="Sorokin D.Y."/>
            <person name="Abbas B."/>
            <person name="Merkel A.Y."/>
        </authorList>
    </citation>
    <scope>NUCLEOTIDE SEQUENCE [LARGE SCALE GENOMIC DNA]</scope>
    <source>
        <strain evidence="8 9">AB-CW4</strain>
    </source>
</reference>
<dbReference type="PANTHER" id="PTHR43133">
    <property type="entry name" value="RNA POLYMERASE ECF-TYPE SIGMA FACTO"/>
    <property type="match status" value="1"/>
</dbReference>
<dbReference type="Pfam" id="PF08281">
    <property type="entry name" value="Sigma70_r4_2"/>
    <property type="match status" value="1"/>
</dbReference>
<dbReference type="EMBL" id="JAVDDT010000002">
    <property type="protein sequence ID" value="MDQ2069007.1"/>
    <property type="molecule type" value="Genomic_DNA"/>
</dbReference>
<dbReference type="NCBIfam" id="TIGR02937">
    <property type="entry name" value="sigma70-ECF"/>
    <property type="match status" value="1"/>
</dbReference>